<keyword evidence="2" id="KW-1185">Reference proteome</keyword>
<dbReference type="AlphaFoldDB" id="A0A8X6I4L5"/>
<sequence length="255" mass="28512">MNSSYFCGRQFREAHPGIPILRRCRRYSFSCSSSTPPSPATCGAPFPKLTCFKSTPSSRLPALLAWGMAAYSSSPEIVCRDGMDDFVSGTPATTTISTIAVQSGNTRIVIALLQSKEWIQLKIQEMFPAMTDIGTNLREATDLYQQHEKVLEKLQTKQSPVEELLRQADDLISTQKPRGEVYSAMAENLGLAWKDLNAQLEQRRQILEQAVAYYTKAEQFSDALDVIKKSVSETFLPNTVESTTSTLKRITEERK</sequence>
<gene>
    <name evidence="1" type="primary">CCDC141</name>
    <name evidence="1" type="ORF">TNIN_460301</name>
</gene>
<evidence type="ECO:0000313" key="1">
    <source>
        <dbReference type="EMBL" id="GFS30544.1"/>
    </source>
</evidence>
<dbReference type="SMART" id="SM00150">
    <property type="entry name" value="SPEC"/>
    <property type="match status" value="1"/>
</dbReference>
<dbReference type="Gene3D" id="1.20.58.60">
    <property type="match status" value="1"/>
</dbReference>
<accession>A0A8X6I4L5</accession>
<dbReference type="SUPFAM" id="SSF46966">
    <property type="entry name" value="Spectrin repeat"/>
    <property type="match status" value="1"/>
</dbReference>
<dbReference type="Pfam" id="PF00435">
    <property type="entry name" value="Spectrin"/>
    <property type="match status" value="1"/>
</dbReference>
<dbReference type="CDD" id="cd00176">
    <property type="entry name" value="SPEC"/>
    <property type="match status" value="1"/>
</dbReference>
<reference evidence="1" key="1">
    <citation type="submission" date="2020-08" db="EMBL/GenBank/DDBJ databases">
        <title>Multicomponent nature underlies the extraordinary mechanical properties of spider dragline silk.</title>
        <authorList>
            <person name="Kono N."/>
            <person name="Nakamura H."/>
            <person name="Mori M."/>
            <person name="Yoshida Y."/>
            <person name="Ohtoshi R."/>
            <person name="Malay A.D."/>
            <person name="Moran D.A.P."/>
            <person name="Tomita M."/>
            <person name="Numata K."/>
            <person name="Arakawa K."/>
        </authorList>
    </citation>
    <scope>NUCLEOTIDE SEQUENCE</scope>
</reference>
<name>A0A8X6I4L5_9ARAC</name>
<dbReference type="InterPro" id="IPR018159">
    <property type="entry name" value="Spectrin/alpha-actinin"/>
</dbReference>
<dbReference type="OrthoDB" id="6486587at2759"/>
<comment type="caution">
    <text evidence="1">The sequence shown here is derived from an EMBL/GenBank/DDBJ whole genome shotgun (WGS) entry which is preliminary data.</text>
</comment>
<protein>
    <submittedName>
        <fullName evidence="1">Coiled-coil domain-containing protein 141</fullName>
    </submittedName>
</protein>
<dbReference type="InterPro" id="IPR002017">
    <property type="entry name" value="Spectrin_repeat"/>
</dbReference>
<evidence type="ECO:0000313" key="2">
    <source>
        <dbReference type="Proteomes" id="UP000886998"/>
    </source>
</evidence>
<proteinExistence type="predicted"/>
<feature type="non-terminal residue" evidence="1">
    <location>
        <position position="1"/>
    </location>
</feature>
<dbReference type="Proteomes" id="UP000886998">
    <property type="component" value="Unassembled WGS sequence"/>
</dbReference>
<dbReference type="EMBL" id="BMAV01024160">
    <property type="protein sequence ID" value="GFS30544.1"/>
    <property type="molecule type" value="Genomic_DNA"/>
</dbReference>
<organism evidence="1 2">
    <name type="scientific">Trichonephila inaurata madagascariensis</name>
    <dbReference type="NCBI Taxonomy" id="2747483"/>
    <lineage>
        <taxon>Eukaryota</taxon>
        <taxon>Metazoa</taxon>
        <taxon>Ecdysozoa</taxon>
        <taxon>Arthropoda</taxon>
        <taxon>Chelicerata</taxon>
        <taxon>Arachnida</taxon>
        <taxon>Araneae</taxon>
        <taxon>Araneomorphae</taxon>
        <taxon>Entelegynae</taxon>
        <taxon>Araneoidea</taxon>
        <taxon>Nephilidae</taxon>
        <taxon>Trichonephila</taxon>
        <taxon>Trichonephila inaurata</taxon>
    </lineage>
</organism>